<feature type="repeat" description="TPR" evidence="3">
    <location>
        <begin position="86"/>
        <end position="119"/>
    </location>
</feature>
<dbReference type="Pfam" id="PF07719">
    <property type="entry name" value="TPR_2"/>
    <property type="match status" value="1"/>
</dbReference>
<dbReference type="Gene3D" id="1.25.40.10">
    <property type="entry name" value="Tetratricopeptide repeat domain"/>
    <property type="match status" value="3"/>
</dbReference>
<dbReference type="Pfam" id="PF13365">
    <property type="entry name" value="Trypsin_2"/>
    <property type="match status" value="1"/>
</dbReference>
<dbReference type="PANTHER" id="PTHR44858">
    <property type="entry name" value="TETRATRICOPEPTIDE REPEAT PROTEIN 6"/>
    <property type="match status" value="1"/>
</dbReference>
<feature type="repeat" description="TPR" evidence="3">
    <location>
        <begin position="154"/>
        <end position="187"/>
    </location>
</feature>
<feature type="repeat" description="TPR" evidence="3">
    <location>
        <begin position="256"/>
        <end position="289"/>
    </location>
</feature>
<feature type="repeat" description="TPR" evidence="3">
    <location>
        <begin position="222"/>
        <end position="255"/>
    </location>
</feature>
<sequence>MINLDSVGLNGSVLVRVVRLGLGVCLLVSSGLLVETPGVFAQSRVQMSQLPALDYLIRAEQRLTQGDYQGAIADLNRVIQIDSMFAPAYIFRGAAKVNLRDYPSAIADFNQAIQLDPTLALAYVGRGEAKANLGDYPSAIADFNQAIQLDPTLALAYVGRGVTKANLGDYPGAIAELNQAIQLDPTLATAYANRSEGYTLLKKGSEALQDAEQAIRLDPKLHYGYVARGAARIETGDFAGAQADFDHALRLAPKEGFAYYWRGLLALKQGQYQQAIADYDQALRLTPAVAGYENYSLTARRLWEGKTATQPSAPPPRTSDPTSVSPTPPDPRLSSSDSANVYQIAGSTTVLISGQHPGSGVIVSRIENTYYLLTARHVVETPDEYRIITENGNSYPVDYARVIKLIGSDLAVIPFSSNKTLPIAQLGNSKGVSQGDAIFISGWPAVDEAITQPSHLVTRGEIVGVRSGNRDGYELLYDNSTGPGMSGGPIFNRQGQIIGIHGRAAGNPFSGKVGINLGIPIHLFLQQAPQVGLNIQQLRLQPN</sequence>
<evidence type="ECO:0000256" key="2">
    <source>
        <dbReference type="ARBA" id="ARBA00022803"/>
    </source>
</evidence>
<feature type="region of interest" description="Disordered" evidence="4">
    <location>
        <begin position="305"/>
        <end position="337"/>
    </location>
</feature>
<dbReference type="InterPro" id="IPR008353">
    <property type="entry name" value="Peptidase_S1B_tx"/>
</dbReference>
<dbReference type="PRINTS" id="PR01774">
    <property type="entry name" value="EXFOLTOXIN"/>
</dbReference>
<dbReference type="InterPro" id="IPR050498">
    <property type="entry name" value="Ycf3"/>
</dbReference>
<dbReference type="SUPFAM" id="SSF50494">
    <property type="entry name" value="Trypsin-like serine proteases"/>
    <property type="match status" value="1"/>
</dbReference>
<name>A0ABD4T0H3_9CYAN</name>
<dbReference type="SUPFAM" id="SSF81901">
    <property type="entry name" value="HCP-like"/>
    <property type="match status" value="1"/>
</dbReference>
<dbReference type="Proteomes" id="UP000031561">
    <property type="component" value="Unassembled WGS sequence"/>
</dbReference>
<dbReference type="InterPro" id="IPR011990">
    <property type="entry name" value="TPR-like_helical_dom_sf"/>
</dbReference>
<keyword evidence="6" id="KW-1185">Reference proteome</keyword>
<gene>
    <name evidence="5" type="ORF">QQ91_0002965</name>
</gene>
<dbReference type="Gene3D" id="2.40.10.10">
    <property type="entry name" value="Trypsin-like serine proteases"/>
    <property type="match status" value="2"/>
</dbReference>
<evidence type="ECO:0000313" key="6">
    <source>
        <dbReference type="Proteomes" id="UP000031561"/>
    </source>
</evidence>
<dbReference type="Pfam" id="PF13181">
    <property type="entry name" value="TPR_8"/>
    <property type="match status" value="1"/>
</dbReference>
<dbReference type="RefSeq" id="WP_166283918.1">
    <property type="nucleotide sequence ID" value="NZ_JTHE03000021.1"/>
</dbReference>
<dbReference type="InterPro" id="IPR043504">
    <property type="entry name" value="Peptidase_S1_PA_chymotrypsin"/>
</dbReference>
<evidence type="ECO:0000256" key="1">
    <source>
        <dbReference type="ARBA" id="ARBA00022737"/>
    </source>
</evidence>
<accession>A0ABD4T0H3</accession>
<feature type="repeat" description="TPR" evidence="3">
    <location>
        <begin position="120"/>
        <end position="153"/>
    </location>
</feature>
<dbReference type="PANTHER" id="PTHR44858:SF1">
    <property type="entry name" value="UDP-N-ACETYLGLUCOSAMINE--PEPTIDE N-ACETYLGLUCOSAMINYLTRANSFERASE SPINDLY-RELATED"/>
    <property type="match status" value="1"/>
</dbReference>
<dbReference type="InterPro" id="IPR009003">
    <property type="entry name" value="Peptidase_S1_PA"/>
</dbReference>
<dbReference type="InterPro" id="IPR019734">
    <property type="entry name" value="TPR_rpt"/>
</dbReference>
<organism evidence="5 6">
    <name type="scientific">Lyngbya confervoides BDU141951</name>
    <dbReference type="NCBI Taxonomy" id="1574623"/>
    <lineage>
        <taxon>Bacteria</taxon>
        <taxon>Bacillati</taxon>
        <taxon>Cyanobacteriota</taxon>
        <taxon>Cyanophyceae</taxon>
        <taxon>Oscillatoriophycideae</taxon>
        <taxon>Oscillatoriales</taxon>
        <taxon>Microcoleaceae</taxon>
        <taxon>Lyngbya</taxon>
    </lineage>
</organism>
<dbReference type="Pfam" id="PF13414">
    <property type="entry name" value="TPR_11"/>
    <property type="match status" value="1"/>
</dbReference>
<evidence type="ECO:0000256" key="3">
    <source>
        <dbReference type="PROSITE-ProRule" id="PRU00339"/>
    </source>
</evidence>
<feature type="repeat" description="TPR" evidence="3">
    <location>
        <begin position="188"/>
        <end position="221"/>
    </location>
</feature>
<keyword evidence="1" id="KW-0677">Repeat</keyword>
<keyword evidence="2 3" id="KW-0802">TPR repeat</keyword>
<dbReference type="InterPro" id="IPR013105">
    <property type="entry name" value="TPR_2"/>
</dbReference>
<protein>
    <submittedName>
        <fullName evidence="5">Tetratricopeptide repeat protein</fullName>
    </submittedName>
</protein>
<dbReference type="PROSITE" id="PS50005">
    <property type="entry name" value="TPR"/>
    <property type="match status" value="6"/>
</dbReference>
<proteinExistence type="predicted"/>
<dbReference type="EMBL" id="JTHE03000021">
    <property type="protein sequence ID" value="MCM1981792.1"/>
    <property type="molecule type" value="Genomic_DNA"/>
</dbReference>
<dbReference type="SMART" id="SM00028">
    <property type="entry name" value="TPR"/>
    <property type="match status" value="7"/>
</dbReference>
<evidence type="ECO:0000313" key="5">
    <source>
        <dbReference type="EMBL" id="MCM1981792.1"/>
    </source>
</evidence>
<dbReference type="AlphaFoldDB" id="A0ABD4T0H3"/>
<dbReference type="PROSITE" id="PS50293">
    <property type="entry name" value="TPR_REGION"/>
    <property type="match status" value="2"/>
</dbReference>
<comment type="caution">
    <text evidence="5">The sequence shown here is derived from an EMBL/GenBank/DDBJ whole genome shotgun (WGS) entry which is preliminary data.</text>
</comment>
<reference evidence="5 6" key="1">
    <citation type="journal article" date="2015" name="Genome Announc.">
        <title>Draft Genome Sequence of Filamentous Marine Cyanobacterium Lyngbya confervoides Strain BDU141951.</title>
        <authorList>
            <person name="Chandrababunaidu M.M."/>
            <person name="Sen D."/>
            <person name="Tripathy S."/>
        </authorList>
    </citation>
    <scope>NUCLEOTIDE SEQUENCE [LARGE SCALE GENOMIC DNA]</scope>
    <source>
        <strain evidence="5 6">BDU141951</strain>
    </source>
</reference>
<evidence type="ECO:0000256" key="4">
    <source>
        <dbReference type="SAM" id="MobiDB-lite"/>
    </source>
</evidence>